<keyword evidence="1" id="KW-0812">Transmembrane</keyword>
<sequence>MAAFFVIAVVGAFFAGVLGSEGAIRDGEMSLDSFDDDLITNAAAAALVVMIVGIAGFVACHVMGWRA</sequence>
<protein>
    <submittedName>
        <fullName evidence="2">Uncharacterized protein</fullName>
    </submittedName>
</protein>
<keyword evidence="1" id="KW-0472">Membrane</keyword>
<evidence type="ECO:0000313" key="3">
    <source>
        <dbReference type="Proteomes" id="UP001407347"/>
    </source>
</evidence>
<comment type="caution">
    <text evidence="2">The sequence shown here is derived from an EMBL/GenBank/DDBJ whole genome shotgun (WGS) entry which is preliminary data.</text>
</comment>
<name>A0ABU9ZU82_9HYPH</name>
<evidence type="ECO:0000256" key="1">
    <source>
        <dbReference type="SAM" id="Phobius"/>
    </source>
</evidence>
<keyword evidence="3" id="KW-1185">Reference proteome</keyword>
<accession>A0ABU9ZU82</accession>
<dbReference type="RefSeq" id="WP_346013022.1">
    <property type="nucleotide sequence ID" value="NZ_JAQYXP010000002.1"/>
</dbReference>
<feature type="transmembrane region" description="Helical" evidence="1">
    <location>
        <begin position="43"/>
        <end position="65"/>
    </location>
</feature>
<reference evidence="2 3" key="1">
    <citation type="journal article" date="2023" name="PLoS ONE">
        <title>Complete genome assembly of Hawai'i environmental nontuberculous mycobacteria reveals unexpected co-isolation with methylobacteria.</title>
        <authorList>
            <person name="Hendrix J."/>
            <person name="Epperson L.E."/>
            <person name="Tong E.I."/>
            <person name="Chan Y.L."/>
            <person name="Hasan N.A."/>
            <person name="Dawrs S.N."/>
            <person name="Norton G.J."/>
            <person name="Virdi R."/>
            <person name="Crooks J.L."/>
            <person name="Chan E.D."/>
            <person name="Honda J.R."/>
            <person name="Strong M."/>
        </authorList>
    </citation>
    <scope>NUCLEOTIDE SEQUENCE [LARGE SCALE GENOMIC DNA]</scope>
    <source>
        <strain evidence="2 3">NJH_HI04-1</strain>
    </source>
</reference>
<evidence type="ECO:0000313" key="2">
    <source>
        <dbReference type="EMBL" id="MEN3234719.1"/>
    </source>
</evidence>
<gene>
    <name evidence="2" type="ORF">PUR29_14050</name>
</gene>
<proteinExistence type="predicted"/>
<keyword evidence="1" id="KW-1133">Transmembrane helix</keyword>
<organism evidence="2 3">
    <name type="scientific">Methylobacterium ajmalii</name>
    <dbReference type="NCBI Taxonomy" id="2738439"/>
    <lineage>
        <taxon>Bacteria</taxon>
        <taxon>Pseudomonadati</taxon>
        <taxon>Pseudomonadota</taxon>
        <taxon>Alphaproteobacteria</taxon>
        <taxon>Hyphomicrobiales</taxon>
        <taxon>Methylobacteriaceae</taxon>
        <taxon>Methylobacterium</taxon>
    </lineage>
</organism>
<dbReference type="EMBL" id="JAQYXP010000002">
    <property type="protein sequence ID" value="MEN3234719.1"/>
    <property type="molecule type" value="Genomic_DNA"/>
</dbReference>
<dbReference type="Proteomes" id="UP001407347">
    <property type="component" value="Unassembled WGS sequence"/>
</dbReference>